<gene>
    <name evidence="1" type="primary">orf108</name>
</gene>
<sequence length="108" mass="12076">MMINNLELTATEAGELAIAFLTQDLGIPELEQEWFTVLSSKFLGVSWYVVEIGIEGIPDKWVVQVYDTRECDPSYTFVSPVSIDDDHTDLAELPEAIADVVIAERNAR</sequence>
<organism evidence="1">
    <name type="scientific">Leptolyngbya boryana</name>
    <name type="common">Plectonema boryanum</name>
    <dbReference type="NCBI Taxonomy" id="1184"/>
    <lineage>
        <taxon>Bacteria</taxon>
        <taxon>Bacillati</taxon>
        <taxon>Cyanobacteriota</taxon>
        <taxon>Cyanophyceae</taxon>
        <taxon>Leptolyngbyales</taxon>
        <taxon>Leptolyngbyaceae</taxon>
        <taxon>Leptolyngbya group</taxon>
        <taxon>Leptolyngbya</taxon>
    </lineage>
</organism>
<reference evidence="1" key="1">
    <citation type="journal article" date="2014" name="Proc. Natl. Acad. Sci. U.S.A.">
        <title>Transcriptional regulators ChlR and CnfR are essential for diazotrophic growth in nonheterocystous cyanobacteria.</title>
        <authorList>
            <person name="Tsujimoto R."/>
            <person name="Kamiya N."/>
            <person name="Fujita Y."/>
        </authorList>
    </citation>
    <scope>NUCLEOTIDE SEQUENCE</scope>
    <source>
        <strain evidence="1">Dg5</strain>
    </source>
</reference>
<accession>A0A024FA19</accession>
<name>A0A024FA19_LEPBY</name>
<dbReference type="AlphaFoldDB" id="A0A024FA19"/>
<dbReference type="EMBL" id="AB808482">
    <property type="protein sequence ID" value="BAO73233.1"/>
    <property type="molecule type" value="Genomic_DNA"/>
</dbReference>
<evidence type="ECO:0000313" key="1">
    <source>
        <dbReference type="EMBL" id="BAO73233.1"/>
    </source>
</evidence>
<proteinExistence type="predicted"/>
<protein>
    <submittedName>
        <fullName evidence="1">ORF108 protein</fullName>
    </submittedName>
</protein>